<gene>
    <name evidence="1" type="primary">CSON002940</name>
</gene>
<reference evidence="1" key="1">
    <citation type="submission" date="2018-07" db="EMBL/GenBank/DDBJ databases">
        <authorList>
            <person name="Quirk P.G."/>
            <person name="Krulwich T.A."/>
        </authorList>
    </citation>
    <scope>NUCLEOTIDE SEQUENCE</scope>
</reference>
<protein>
    <submittedName>
        <fullName evidence="1">CSON002940 protein</fullName>
    </submittedName>
</protein>
<evidence type="ECO:0000313" key="1">
    <source>
        <dbReference type="EMBL" id="SSX17713.1"/>
    </source>
</evidence>
<organism evidence="1">
    <name type="scientific">Culicoides sonorensis</name>
    <name type="common">Biting midge</name>
    <dbReference type="NCBI Taxonomy" id="179676"/>
    <lineage>
        <taxon>Eukaryota</taxon>
        <taxon>Metazoa</taxon>
        <taxon>Ecdysozoa</taxon>
        <taxon>Arthropoda</taxon>
        <taxon>Hexapoda</taxon>
        <taxon>Insecta</taxon>
        <taxon>Pterygota</taxon>
        <taxon>Neoptera</taxon>
        <taxon>Endopterygota</taxon>
        <taxon>Diptera</taxon>
        <taxon>Nematocera</taxon>
        <taxon>Chironomoidea</taxon>
        <taxon>Ceratopogonidae</taxon>
        <taxon>Ceratopogoninae</taxon>
        <taxon>Culicoides</taxon>
        <taxon>Monoculicoides</taxon>
    </lineage>
</organism>
<dbReference type="AlphaFoldDB" id="A0A336LM33"/>
<dbReference type="EMBL" id="UFQT01000014">
    <property type="protein sequence ID" value="SSX17713.1"/>
    <property type="molecule type" value="Genomic_DNA"/>
</dbReference>
<proteinExistence type="predicted"/>
<sequence>MIIEKDPLTIAGCSDVIFVEEFVVLLLVLLEPDGGFLLRRLLLSDRCPLGGWDAELFIKTYYYPLDSFAYVYVDY</sequence>
<accession>A0A336LM33</accession>
<dbReference type="VEuPathDB" id="VectorBase:CSON002940"/>
<name>A0A336LM33_CULSO</name>